<reference evidence="2" key="1">
    <citation type="submission" date="2023-10" db="EMBL/GenBank/DDBJ databases">
        <authorList>
            <person name="Chen Y."/>
            <person name="Shah S."/>
            <person name="Dougan E. K."/>
            <person name="Thang M."/>
            <person name="Chan C."/>
        </authorList>
    </citation>
    <scope>NUCLEOTIDE SEQUENCE [LARGE SCALE GENOMIC DNA]</scope>
</reference>
<proteinExistence type="predicted"/>
<feature type="non-terminal residue" evidence="2">
    <location>
        <position position="134"/>
    </location>
</feature>
<accession>A0ABN9Y9M4</accession>
<dbReference type="Proteomes" id="UP001189429">
    <property type="component" value="Unassembled WGS sequence"/>
</dbReference>
<sequence>AHLAPAAGPALRSGAWGVQEHASPAPPVAQGQPEQRAGGAPWPQQARGHTMSPPVGQGSQWERIPDLNTQLVSAVREKNLVAVRQLVVQKADINSVEGHPARRTPLQHALEVGGDIDTVNLLLQAKSDPNIVMA</sequence>
<organism evidence="2 3">
    <name type="scientific">Prorocentrum cordatum</name>
    <dbReference type="NCBI Taxonomy" id="2364126"/>
    <lineage>
        <taxon>Eukaryota</taxon>
        <taxon>Sar</taxon>
        <taxon>Alveolata</taxon>
        <taxon>Dinophyceae</taxon>
        <taxon>Prorocentrales</taxon>
        <taxon>Prorocentraceae</taxon>
        <taxon>Prorocentrum</taxon>
    </lineage>
</organism>
<comment type="caution">
    <text evidence="2">The sequence shown here is derived from an EMBL/GenBank/DDBJ whole genome shotgun (WGS) entry which is preliminary data.</text>
</comment>
<evidence type="ECO:0000313" key="2">
    <source>
        <dbReference type="EMBL" id="CAK0909403.1"/>
    </source>
</evidence>
<dbReference type="InterPro" id="IPR002110">
    <property type="entry name" value="Ankyrin_rpt"/>
</dbReference>
<dbReference type="EMBL" id="CAUYUJ010022188">
    <property type="protein sequence ID" value="CAK0909403.1"/>
    <property type="molecule type" value="Genomic_DNA"/>
</dbReference>
<gene>
    <name evidence="2" type="ORF">PCOR1329_LOCUS83834</name>
</gene>
<protein>
    <submittedName>
        <fullName evidence="2">Uncharacterized protein</fullName>
    </submittedName>
</protein>
<evidence type="ECO:0000313" key="3">
    <source>
        <dbReference type="Proteomes" id="UP001189429"/>
    </source>
</evidence>
<evidence type="ECO:0000256" key="1">
    <source>
        <dbReference type="SAM" id="MobiDB-lite"/>
    </source>
</evidence>
<dbReference type="Gene3D" id="1.25.40.20">
    <property type="entry name" value="Ankyrin repeat-containing domain"/>
    <property type="match status" value="1"/>
</dbReference>
<keyword evidence="3" id="KW-1185">Reference proteome</keyword>
<dbReference type="Pfam" id="PF00023">
    <property type="entry name" value="Ank"/>
    <property type="match status" value="1"/>
</dbReference>
<dbReference type="InterPro" id="IPR036770">
    <property type="entry name" value="Ankyrin_rpt-contain_sf"/>
</dbReference>
<name>A0ABN9Y9M4_9DINO</name>
<feature type="region of interest" description="Disordered" evidence="1">
    <location>
        <begin position="20"/>
        <end position="63"/>
    </location>
</feature>
<dbReference type="SUPFAM" id="SSF48403">
    <property type="entry name" value="Ankyrin repeat"/>
    <property type="match status" value="1"/>
</dbReference>
<dbReference type="SMART" id="SM00248">
    <property type="entry name" value="ANK"/>
    <property type="match status" value="2"/>
</dbReference>
<feature type="non-terminal residue" evidence="2">
    <location>
        <position position="1"/>
    </location>
</feature>